<comment type="caution">
    <text evidence="1">The sequence shown here is derived from an EMBL/GenBank/DDBJ whole genome shotgun (WGS) entry which is preliminary data.</text>
</comment>
<organism evidence="1 2">
    <name type="scientific">Flavobacterium fragile</name>
    <dbReference type="NCBI Taxonomy" id="2949085"/>
    <lineage>
        <taxon>Bacteria</taxon>
        <taxon>Pseudomonadati</taxon>
        <taxon>Bacteroidota</taxon>
        <taxon>Flavobacteriia</taxon>
        <taxon>Flavobacteriales</taxon>
        <taxon>Flavobacteriaceae</taxon>
        <taxon>Flavobacterium</taxon>
    </lineage>
</organism>
<evidence type="ECO:0000313" key="1">
    <source>
        <dbReference type="EMBL" id="MCL9768873.1"/>
    </source>
</evidence>
<protein>
    <submittedName>
        <fullName evidence="1">Uncharacterized protein</fullName>
    </submittedName>
</protein>
<sequence>MVQITGYKVFEKENGDLFFSLIVQGGVEAVVSKQTGKTYLTARTARVSCTFDEAMCKSLVGTSLPGTISKIEVEPYEFTIQETGEIIQRTHRYEYMSDEDAVLTKNLHREEVL</sequence>
<gene>
    <name evidence="1" type="ORF">NAT47_00410</name>
</gene>
<keyword evidence="2" id="KW-1185">Reference proteome</keyword>
<proteinExistence type="predicted"/>
<dbReference type="EMBL" id="JAMLJN010000001">
    <property type="protein sequence ID" value="MCL9768873.1"/>
    <property type="molecule type" value="Genomic_DNA"/>
</dbReference>
<dbReference type="Proteomes" id="UP001203342">
    <property type="component" value="Unassembled WGS sequence"/>
</dbReference>
<name>A0ABT0TDF2_9FLAO</name>
<accession>A0ABT0TDF2</accession>
<dbReference type="RefSeq" id="WP_250579380.1">
    <property type="nucleotide sequence ID" value="NZ_JAMLJN010000001.1"/>
</dbReference>
<evidence type="ECO:0000313" key="2">
    <source>
        <dbReference type="Proteomes" id="UP001203342"/>
    </source>
</evidence>
<reference evidence="1 2" key="1">
    <citation type="submission" date="2022-05" db="EMBL/GenBank/DDBJ databases">
        <title>Flavobacterium sp., isolated from activated sludge.</title>
        <authorList>
            <person name="Ran Q."/>
        </authorList>
    </citation>
    <scope>NUCLEOTIDE SEQUENCE [LARGE SCALE GENOMIC DNA]</scope>
    <source>
        <strain evidence="1 2">HXWNR69</strain>
    </source>
</reference>